<protein>
    <submittedName>
        <fullName evidence="1">Uncharacterized protein</fullName>
    </submittedName>
</protein>
<sequence length="98" mass="10934">MQENVFYEIPDDEDLTDDVEATYTKNYEKAISEYNDILFAFEKLCVASALPATVHPSTSATPANVLPKIALPLVSAQEEVLSRAHQDVRATRARRLIP</sequence>
<gene>
    <name evidence="1" type="ORF">BINO364_LOCUS4569</name>
</gene>
<feature type="non-terminal residue" evidence="1">
    <location>
        <position position="98"/>
    </location>
</feature>
<evidence type="ECO:0000313" key="1">
    <source>
        <dbReference type="EMBL" id="CAH0718027.1"/>
    </source>
</evidence>
<dbReference type="AlphaFoldDB" id="A0A8J9UD96"/>
<dbReference type="Proteomes" id="UP000838878">
    <property type="component" value="Chromosome 12"/>
</dbReference>
<evidence type="ECO:0000313" key="2">
    <source>
        <dbReference type="Proteomes" id="UP000838878"/>
    </source>
</evidence>
<name>A0A8J9UD96_9NEOP</name>
<proteinExistence type="predicted"/>
<keyword evidence="2" id="KW-1185">Reference proteome</keyword>
<accession>A0A8J9UD96</accession>
<reference evidence="1" key="1">
    <citation type="submission" date="2021-12" db="EMBL/GenBank/DDBJ databases">
        <authorList>
            <person name="Martin H S."/>
        </authorList>
    </citation>
    <scope>NUCLEOTIDE SEQUENCE</scope>
</reference>
<dbReference type="OrthoDB" id="7489123at2759"/>
<organism evidence="1 2">
    <name type="scientific">Brenthis ino</name>
    <name type="common">lesser marbled fritillary</name>
    <dbReference type="NCBI Taxonomy" id="405034"/>
    <lineage>
        <taxon>Eukaryota</taxon>
        <taxon>Metazoa</taxon>
        <taxon>Ecdysozoa</taxon>
        <taxon>Arthropoda</taxon>
        <taxon>Hexapoda</taxon>
        <taxon>Insecta</taxon>
        <taxon>Pterygota</taxon>
        <taxon>Neoptera</taxon>
        <taxon>Endopterygota</taxon>
        <taxon>Lepidoptera</taxon>
        <taxon>Glossata</taxon>
        <taxon>Ditrysia</taxon>
        <taxon>Papilionoidea</taxon>
        <taxon>Nymphalidae</taxon>
        <taxon>Heliconiinae</taxon>
        <taxon>Argynnini</taxon>
        <taxon>Brenthis</taxon>
    </lineage>
</organism>
<dbReference type="EMBL" id="OV170232">
    <property type="protein sequence ID" value="CAH0718027.1"/>
    <property type="molecule type" value="Genomic_DNA"/>
</dbReference>